<evidence type="ECO:0000313" key="3">
    <source>
        <dbReference type="Proteomes" id="UP000054565"/>
    </source>
</evidence>
<feature type="region of interest" description="Disordered" evidence="1">
    <location>
        <begin position="116"/>
        <end position="138"/>
    </location>
</feature>
<dbReference type="EMBL" id="DS028095">
    <property type="protein sequence ID" value="KMP05119.1"/>
    <property type="molecule type" value="Genomic_DNA"/>
</dbReference>
<proteinExistence type="predicted"/>
<gene>
    <name evidence="2" type="ORF">CIRG_04799</name>
</gene>
<name>A0A0J6YDK3_COCIT</name>
<protein>
    <submittedName>
        <fullName evidence="2">Uncharacterized protein</fullName>
    </submittedName>
</protein>
<organism evidence="2 3">
    <name type="scientific">Coccidioides immitis RMSCC 2394</name>
    <dbReference type="NCBI Taxonomy" id="404692"/>
    <lineage>
        <taxon>Eukaryota</taxon>
        <taxon>Fungi</taxon>
        <taxon>Dikarya</taxon>
        <taxon>Ascomycota</taxon>
        <taxon>Pezizomycotina</taxon>
        <taxon>Eurotiomycetes</taxon>
        <taxon>Eurotiomycetidae</taxon>
        <taxon>Onygenales</taxon>
        <taxon>Onygenaceae</taxon>
        <taxon>Coccidioides</taxon>
    </lineage>
</organism>
<evidence type="ECO:0000256" key="1">
    <source>
        <dbReference type="SAM" id="MobiDB-lite"/>
    </source>
</evidence>
<sequence length="138" mass="14578">MKGLDESTTGPAAVVVFETPSGSDGSLHASRRLSYNLGSTGVYAKISVEEFCRSSCGNSARRMWRWGNDSGALVGGDDRAGGTANPARLDCSVRVNLILEHPGKKVMGKLETKVPATWAPERALTPGSKGSTGERLKK</sequence>
<reference evidence="3" key="1">
    <citation type="journal article" date="2010" name="Genome Res.">
        <title>Population genomic sequencing of Coccidioides fungi reveals recent hybridization and transposon control.</title>
        <authorList>
            <person name="Neafsey D.E."/>
            <person name="Barker B.M."/>
            <person name="Sharpton T.J."/>
            <person name="Stajich J.E."/>
            <person name="Park D.J."/>
            <person name="Whiston E."/>
            <person name="Hung C.-Y."/>
            <person name="McMahan C."/>
            <person name="White J."/>
            <person name="Sykes S."/>
            <person name="Heiman D."/>
            <person name="Young S."/>
            <person name="Zeng Q."/>
            <person name="Abouelleil A."/>
            <person name="Aftuck L."/>
            <person name="Bessette D."/>
            <person name="Brown A."/>
            <person name="FitzGerald M."/>
            <person name="Lui A."/>
            <person name="Macdonald J.P."/>
            <person name="Priest M."/>
            <person name="Orbach M.J."/>
            <person name="Galgiani J.N."/>
            <person name="Kirkland T.N."/>
            <person name="Cole G.T."/>
            <person name="Birren B.W."/>
            <person name="Henn M.R."/>
            <person name="Taylor J.W."/>
            <person name="Rounsley S.D."/>
        </authorList>
    </citation>
    <scope>NUCLEOTIDE SEQUENCE [LARGE SCALE GENOMIC DNA]</scope>
    <source>
        <strain evidence="3">RMSCC 2394</strain>
    </source>
</reference>
<evidence type="ECO:0000313" key="2">
    <source>
        <dbReference type="EMBL" id="KMP05119.1"/>
    </source>
</evidence>
<dbReference type="Proteomes" id="UP000054565">
    <property type="component" value="Unassembled WGS sequence"/>
</dbReference>
<dbReference type="AlphaFoldDB" id="A0A0J6YDK3"/>
<accession>A0A0J6YDK3</accession>